<sequence length="113" mass="12246">MGTDRRTRVSPWAGRLKNQSGTDDGGWPFRQCPPQGSQPPPPRLPRFPACAGPGLMASEEETPRRWCANAEGSLALRTLPGTDSRTSLSQPGTHGLRGSPVCWTGWRSPQLLP</sequence>
<evidence type="ECO:0000313" key="2">
    <source>
        <dbReference type="EMBL" id="EPQ19915.1"/>
    </source>
</evidence>
<evidence type="ECO:0000256" key="1">
    <source>
        <dbReference type="SAM" id="MobiDB-lite"/>
    </source>
</evidence>
<gene>
    <name evidence="2" type="ORF">D623_10005040</name>
</gene>
<accession>S7NSY6</accession>
<feature type="region of interest" description="Disordered" evidence="1">
    <location>
        <begin position="1"/>
        <end position="55"/>
    </location>
</feature>
<reference evidence="2 3" key="1">
    <citation type="journal article" date="2013" name="Nat. Commun.">
        <title>Genome analysis reveals insights into physiology and longevity of the Brandt's bat Myotis brandtii.</title>
        <authorList>
            <person name="Seim I."/>
            <person name="Fang X."/>
            <person name="Xiong Z."/>
            <person name="Lobanov A.V."/>
            <person name="Huang Z."/>
            <person name="Ma S."/>
            <person name="Feng Y."/>
            <person name="Turanov A.A."/>
            <person name="Zhu Y."/>
            <person name="Lenz T.L."/>
            <person name="Gerashchenko M.V."/>
            <person name="Fan D."/>
            <person name="Hee Yim S."/>
            <person name="Yao X."/>
            <person name="Jordan D."/>
            <person name="Xiong Y."/>
            <person name="Ma Y."/>
            <person name="Lyapunov A.N."/>
            <person name="Chen G."/>
            <person name="Kulakova O.I."/>
            <person name="Sun Y."/>
            <person name="Lee S.G."/>
            <person name="Bronson R.T."/>
            <person name="Moskalev A.A."/>
            <person name="Sunyaev S.R."/>
            <person name="Zhang G."/>
            <person name="Krogh A."/>
            <person name="Wang J."/>
            <person name="Gladyshev V.N."/>
        </authorList>
    </citation>
    <scope>NUCLEOTIDE SEQUENCE [LARGE SCALE GENOMIC DNA]</scope>
</reference>
<dbReference type="EMBL" id="KE164754">
    <property type="protein sequence ID" value="EPQ19915.1"/>
    <property type="molecule type" value="Genomic_DNA"/>
</dbReference>
<feature type="region of interest" description="Disordered" evidence="1">
    <location>
        <begin position="78"/>
        <end position="102"/>
    </location>
</feature>
<dbReference type="Proteomes" id="UP000052978">
    <property type="component" value="Unassembled WGS sequence"/>
</dbReference>
<feature type="compositionally biased region" description="Pro residues" evidence="1">
    <location>
        <begin position="36"/>
        <end position="45"/>
    </location>
</feature>
<evidence type="ECO:0000313" key="3">
    <source>
        <dbReference type="Proteomes" id="UP000052978"/>
    </source>
</evidence>
<name>S7NSY6_MYOBR</name>
<keyword evidence="3" id="KW-1185">Reference proteome</keyword>
<feature type="compositionally biased region" description="Polar residues" evidence="1">
    <location>
        <begin position="81"/>
        <end position="92"/>
    </location>
</feature>
<protein>
    <submittedName>
        <fullName evidence="2">Uncharacterized protein</fullName>
    </submittedName>
</protein>
<dbReference type="AlphaFoldDB" id="S7NSY6"/>
<proteinExistence type="predicted"/>
<organism evidence="2 3">
    <name type="scientific">Myotis brandtii</name>
    <name type="common">Brandt's bat</name>
    <dbReference type="NCBI Taxonomy" id="109478"/>
    <lineage>
        <taxon>Eukaryota</taxon>
        <taxon>Metazoa</taxon>
        <taxon>Chordata</taxon>
        <taxon>Craniata</taxon>
        <taxon>Vertebrata</taxon>
        <taxon>Euteleostomi</taxon>
        <taxon>Mammalia</taxon>
        <taxon>Eutheria</taxon>
        <taxon>Laurasiatheria</taxon>
        <taxon>Chiroptera</taxon>
        <taxon>Yangochiroptera</taxon>
        <taxon>Vespertilionidae</taxon>
        <taxon>Myotis</taxon>
    </lineage>
</organism>